<evidence type="ECO:0000313" key="7">
    <source>
        <dbReference type="Proteomes" id="UP000472856"/>
    </source>
</evidence>
<evidence type="ECO:0000256" key="5">
    <source>
        <dbReference type="SAM" id="Phobius"/>
    </source>
</evidence>
<dbReference type="InterPro" id="IPR052561">
    <property type="entry name" value="ComplexI_Subunit1"/>
</dbReference>
<dbReference type="RefSeq" id="WP_205896158.1">
    <property type="nucleotide sequence ID" value="NZ_JAAJRI010000173.1"/>
</dbReference>
<evidence type="ECO:0000256" key="1">
    <source>
        <dbReference type="ARBA" id="ARBA00004141"/>
    </source>
</evidence>
<dbReference type="InterPro" id="IPR018086">
    <property type="entry name" value="NADH_UbQ_OxRdtase_su1_CS"/>
</dbReference>
<dbReference type="Pfam" id="PF00146">
    <property type="entry name" value="NADHdh"/>
    <property type="match status" value="1"/>
</dbReference>
<comment type="subcellular location">
    <subcellularLocation>
        <location evidence="1">Membrane</location>
        <topology evidence="1">Multi-pass membrane protein</topology>
    </subcellularLocation>
</comment>
<dbReference type="PROSITE" id="PS00667">
    <property type="entry name" value="COMPLEX1_ND1_1"/>
    <property type="match status" value="1"/>
</dbReference>
<organism evidence="6 7">
    <name type="scientific">Escherichia coli</name>
    <dbReference type="NCBI Taxonomy" id="562"/>
    <lineage>
        <taxon>Bacteria</taxon>
        <taxon>Pseudomonadati</taxon>
        <taxon>Pseudomonadota</taxon>
        <taxon>Gammaproteobacteria</taxon>
        <taxon>Enterobacterales</taxon>
        <taxon>Enterobacteriaceae</taxon>
        <taxon>Escherichia</taxon>
    </lineage>
</organism>
<dbReference type="PANTHER" id="PTHR43359:SF1">
    <property type="entry name" value="FORMATE HYDROGENLYASE SUBUNIT 4-RELATED"/>
    <property type="match status" value="1"/>
</dbReference>
<evidence type="ECO:0000256" key="2">
    <source>
        <dbReference type="ARBA" id="ARBA00022692"/>
    </source>
</evidence>
<feature type="transmembrane region" description="Helical" evidence="5">
    <location>
        <begin position="12"/>
        <end position="33"/>
    </location>
</feature>
<dbReference type="Proteomes" id="UP000472856">
    <property type="component" value="Unassembled WGS sequence"/>
</dbReference>
<feature type="non-terminal residue" evidence="6">
    <location>
        <position position="141"/>
    </location>
</feature>
<comment type="caution">
    <text evidence="6">The sequence shown here is derived from an EMBL/GenBank/DDBJ whole genome shotgun (WGS) entry which is preliminary data.</text>
</comment>
<evidence type="ECO:0000256" key="3">
    <source>
        <dbReference type="ARBA" id="ARBA00022989"/>
    </source>
</evidence>
<accession>A0A6M1DJZ7</accession>
<feature type="transmembrane region" description="Helical" evidence="5">
    <location>
        <begin position="99"/>
        <end position="120"/>
    </location>
</feature>
<name>A0A6M1DJZ7_ECOLX</name>
<dbReference type="GO" id="GO:0005886">
    <property type="term" value="C:plasma membrane"/>
    <property type="evidence" value="ECO:0007669"/>
    <property type="project" value="TreeGrafter"/>
</dbReference>
<dbReference type="EMBL" id="JAAJRI010000173">
    <property type="protein sequence ID" value="NGE91879.1"/>
    <property type="molecule type" value="Genomic_DNA"/>
</dbReference>
<proteinExistence type="predicted"/>
<dbReference type="PANTHER" id="PTHR43359">
    <property type="entry name" value="FORMATE HYDROGENLYASE SUBUNIT 4"/>
    <property type="match status" value="1"/>
</dbReference>
<evidence type="ECO:0000313" key="6">
    <source>
        <dbReference type="EMBL" id="NGE91879.1"/>
    </source>
</evidence>
<protein>
    <submittedName>
        <fullName evidence="6">Hydrogenase 3 membrane subunit</fullName>
    </submittedName>
</protein>
<keyword evidence="3 5" id="KW-1133">Transmembrane helix</keyword>
<feature type="transmembrane region" description="Helical" evidence="5">
    <location>
        <begin position="71"/>
        <end position="93"/>
    </location>
</feature>
<gene>
    <name evidence="6" type="ORF">G5603_27805</name>
</gene>
<sequence length="141" mass="15511">MSIQDTPTLMTGLFAVVQAIFLLLLTPLFTGISRQIRAKMHSRQGPGIMQDYRDITKLLKRQSVAPRDSGFIFRVMPYVLLSSMLLLAMALPVVTTTSLFSGAGDLIIILYIFALFRFFFSLSGLDTGSPFAGIGASRELT</sequence>
<dbReference type="InterPro" id="IPR001694">
    <property type="entry name" value="NADH_UbQ_OxRdtase_su1/FPO"/>
</dbReference>
<evidence type="ECO:0000256" key="4">
    <source>
        <dbReference type="ARBA" id="ARBA00023136"/>
    </source>
</evidence>
<keyword evidence="4 5" id="KW-0472">Membrane</keyword>
<keyword evidence="2 5" id="KW-0812">Transmembrane</keyword>
<dbReference type="AlphaFoldDB" id="A0A6M1DJZ7"/>
<reference evidence="6 7" key="1">
    <citation type="submission" date="2020-02" db="EMBL/GenBank/DDBJ databases">
        <title>WGS of Carbapenem-Resistant Enterobacteriaceae.</title>
        <authorList>
            <person name="Tokajian S."/>
            <person name="El Chaar M."/>
            <person name="El Khoury M."/>
        </authorList>
    </citation>
    <scope>NUCLEOTIDE SEQUENCE [LARGE SCALE GENOMIC DNA]</scope>
    <source>
        <strain evidence="6 7">ECM_75</strain>
    </source>
</reference>